<dbReference type="InterPro" id="IPR002156">
    <property type="entry name" value="RNaseH_domain"/>
</dbReference>
<dbReference type="InterPro" id="IPR036397">
    <property type="entry name" value="RNaseH_sf"/>
</dbReference>
<dbReference type="PANTHER" id="PTHR47074:SF48">
    <property type="entry name" value="POLYNUCLEOTIDYL TRANSFERASE, RIBONUCLEASE H-LIKE SUPERFAMILY PROTEIN"/>
    <property type="match status" value="1"/>
</dbReference>
<dbReference type="Gene3D" id="3.30.420.10">
    <property type="entry name" value="Ribonuclease H-like superfamily/Ribonuclease H"/>
    <property type="match status" value="1"/>
</dbReference>
<dbReference type="SUPFAM" id="SSF53098">
    <property type="entry name" value="Ribonuclease H-like"/>
    <property type="match status" value="1"/>
</dbReference>
<organism evidence="2 3">
    <name type="scientific">Liquidambar formosana</name>
    <name type="common">Formosan gum</name>
    <dbReference type="NCBI Taxonomy" id="63359"/>
    <lineage>
        <taxon>Eukaryota</taxon>
        <taxon>Viridiplantae</taxon>
        <taxon>Streptophyta</taxon>
        <taxon>Embryophyta</taxon>
        <taxon>Tracheophyta</taxon>
        <taxon>Spermatophyta</taxon>
        <taxon>Magnoliopsida</taxon>
        <taxon>eudicotyledons</taxon>
        <taxon>Gunneridae</taxon>
        <taxon>Pentapetalae</taxon>
        <taxon>Saxifragales</taxon>
        <taxon>Altingiaceae</taxon>
        <taxon>Liquidambar</taxon>
    </lineage>
</organism>
<proteinExistence type="predicted"/>
<name>A0AAP0NBW0_LIQFO</name>
<dbReference type="GO" id="GO:0004523">
    <property type="term" value="F:RNA-DNA hybrid ribonuclease activity"/>
    <property type="evidence" value="ECO:0007669"/>
    <property type="project" value="InterPro"/>
</dbReference>
<protein>
    <recommendedName>
        <fullName evidence="1">RNase H type-1 domain-containing protein</fullName>
    </recommendedName>
</protein>
<keyword evidence="3" id="KW-1185">Reference proteome</keyword>
<sequence>MTMWALWNGRNRFVFEGIRDEPTVVVNKAASIWTDFCAAAAGQGSSVPLPRARWQPPCRGTYKINVDGAIFADHHCVGFGVIIRDWEGQPIAAASKRLDGSFSATLVEAMAFRFAVELAHDLGLQSVTVEGDNLEVVQALATSVELLSPLGLIVEDILHDAAQFFSDVSFSHIQRDGNMVAHGLARHARFLEDLSVWMEDVPACVRALFLADLTF</sequence>
<reference evidence="2 3" key="1">
    <citation type="journal article" date="2024" name="Plant J.">
        <title>Genome sequences and population genomics reveal climatic adaptation and genomic divergence between two closely related sweetgum species.</title>
        <authorList>
            <person name="Xu W.Q."/>
            <person name="Ren C.Q."/>
            <person name="Zhang X.Y."/>
            <person name="Comes H.P."/>
            <person name="Liu X.H."/>
            <person name="Li Y.G."/>
            <person name="Kettle C.J."/>
            <person name="Jalonen R."/>
            <person name="Gaisberger H."/>
            <person name="Ma Y.Z."/>
            <person name="Qiu Y.X."/>
        </authorList>
    </citation>
    <scope>NUCLEOTIDE SEQUENCE [LARGE SCALE GENOMIC DNA]</scope>
    <source>
        <strain evidence="2">Hangzhou</strain>
    </source>
</reference>
<dbReference type="InterPro" id="IPR012337">
    <property type="entry name" value="RNaseH-like_sf"/>
</dbReference>
<dbReference type="PANTHER" id="PTHR47074">
    <property type="entry name" value="BNAC02G40300D PROTEIN"/>
    <property type="match status" value="1"/>
</dbReference>
<dbReference type="InterPro" id="IPR052929">
    <property type="entry name" value="RNase_H-like_EbsB-rel"/>
</dbReference>
<comment type="caution">
    <text evidence="2">The sequence shown here is derived from an EMBL/GenBank/DDBJ whole genome shotgun (WGS) entry which is preliminary data.</text>
</comment>
<dbReference type="EMBL" id="JBBPBK010000014">
    <property type="protein sequence ID" value="KAK9270392.1"/>
    <property type="molecule type" value="Genomic_DNA"/>
</dbReference>
<dbReference type="InterPro" id="IPR044730">
    <property type="entry name" value="RNase_H-like_dom_plant"/>
</dbReference>
<gene>
    <name evidence="2" type="ORF">L1049_025971</name>
</gene>
<dbReference type="CDD" id="cd06222">
    <property type="entry name" value="RNase_H_like"/>
    <property type="match status" value="1"/>
</dbReference>
<dbReference type="AlphaFoldDB" id="A0AAP0NBW0"/>
<evidence type="ECO:0000313" key="2">
    <source>
        <dbReference type="EMBL" id="KAK9270392.1"/>
    </source>
</evidence>
<evidence type="ECO:0000313" key="3">
    <source>
        <dbReference type="Proteomes" id="UP001415857"/>
    </source>
</evidence>
<evidence type="ECO:0000259" key="1">
    <source>
        <dbReference type="Pfam" id="PF13456"/>
    </source>
</evidence>
<feature type="domain" description="RNase H type-1" evidence="1">
    <location>
        <begin position="65"/>
        <end position="188"/>
    </location>
</feature>
<accession>A0AAP0NBW0</accession>
<dbReference type="GO" id="GO:0003676">
    <property type="term" value="F:nucleic acid binding"/>
    <property type="evidence" value="ECO:0007669"/>
    <property type="project" value="InterPro"/>
</dbReference>
<dbReference type="Pfam" id="PF13456">
    <property type="entry name" value="RVT_3"/>
    <property type="match status" value="1"/>
</dbReference>
<dbReference type="Proteomes" id="UP001415857">
    <property type="component" value="Unassembled WGS sequence"/>
</dbReference>